<gene>
    <name evidence="5" type="ORF">ACFQLX_04445</name>
</gene>
<evidence type="ECO:0000313" key="6">
    <source>
        <dbReference type="Proteomes" id="UP001596413"/>
    </source>
</evidence>
<dbReference type="Proteomes" id="UP001596413">
    <property type="component" value="Unassembled WGS sequence"/>
</dbReference>
<dbReference type="EMBL" id="JBHSZO010000005">
    <property type="protein sequence ID" value="MFC7217424.1"/>
    <property type="molecule type" value="Genomic_DNA"/>
</dbReference>
<keyword evidence="6" id="KW-1185">Reference proteome</keyword>
<protein>
    <submittedName>
        <fullName evidence="5">Extracellular solute-binding protein</fullName>
    </submittedName>
</protein>
<evidence type="ECO:0000313" key="5">
    <source>
        <dbReference type="EMBL" id="MFC7217424.1"/>
    </source>
</evidence>
<evidence type="ECO:0000256" key="2">
    <source>
        <dbReference type="ARBA" id="ARBA00022448"/>
    </source>
</evidence>
<dbReference type="InterPro" id="IPR006059">
    <property type="entry name" value="SBP"/>
</dbReference>
<dbReference type="Gene3D" id="3.40.190.10">
    <property type="entry name" value="Periplasmic binding protein-like II"/>
    <property type="match status" value="1"/>
</dbReference>
<comment type="caution">
    <text evidence="5">The sequence shown here is derived from an EMBL/GenBank/DDBJ whole genome shotgun (WGS) entry which is preliminary data.</text>
</comment>
<dbReference type="RefSeq" id="WP_386412131.1">
    <property type="nucleotide sequence ID" value="NZ_JBHSZO010000005.1"/>
</dbReference>
<keyword evidence="3 4" id="KW-0732">Signal</keyword>
<evidence type="ECO:0000256" key="4">
    <source>
        <dbReference type="SAM" id="SignalP"/>
    </source>
</evidence>
<name>A0ABW2GEI8_9ACTN</name>
<organism evidence="5 6">
    <name type="scientific">Streptomyces polyrhachis</name>
    <dbReference type="NCBI Taxonomy" id="1282885"/>
    <lineage>
        <taxon>Bacteria</taxon>
        <taxon>Bacillati</taxon>
        <taxon>Actinomycetota</taxon>
        <taxon>Actinomycetes</taxon>
        <taxon>Kitasatosporales</taxon>
        <taxon>Streptomycetaceae</taxon>
        <taxon>Streptomyces</taxon>
    </lineage>
</organism>
<evidence type="ECO:0000256" key="1">
    <source>
        <dbReference type="ARBA" id="ARBA00008520"/>
    </source>
</evidence>
<dbReference type="PANTHER" id="PTHR30061">
    <property type="entry name" value="MALTOSE-BINDING PERIPLASMIC PROTEIN"/>
    <property type="match status" value="1"/>
</dbReference>
<dbReference type="Pfam" id="PF13416">
    <property type="entry name" value="SBP_bac_8"/>
    <property type="match status" value="1"/>
</dbReference>
<evidence type="ECO:0000256" key="3">
    <source>
        <dbReference type="ARBA" id="ARBA00022729"/>
    </source>
</evidence>
<feature type="chain" id="PRO_5046596726" evidence="4">
    <location>
        <begin position="26"/>
        <end position="428"/>
    </location>
</feature>
<dbReference type="PROSITE" id="PS51257">
    <property type="entry name" value="PROKAR_LIPOPROTEIN"/>
    <property type="match status" value="1"/>
</dbReference>
<accession>A0ABW2GEI8</accession>
<sequence>MRNPLAIVAAASLLATAVLTGCAKAGEDTASDDGPAKVTMWTHSAGNPGELAVYKQLIADFNASQDDYQVVQQNFPQGAYNDAITGAAAAKKLPCLLDMDGPIMPNWAWAGYLQPLDLPKTITDKLLPTAVGSYDGKIYSAGYWDAAMAIFARTSVLEKNKLRVPTIDRPWTQAEFDAALTTLKGAGYKTPVDLGAADTGEWWPYAYSSMLQSAGGDLIDRSTMKSADGVLNSPDSVRFLTWFQNAFEKGWADHAGPVGNQRFIDGKVALSYTGVWNAKDAVEKVGDDLAILPPVDFGKGAKIGGGSWQWGISTGCSGKAAEGARKYLEFSFQDKYLTAFSDSQVVIPATDSAAAASKYFGPNGKLKTFAELSKKFALSRPATPAYPVISTSFEKAAKAAMDGQDPKEALDEAVQSIDSDLKSNGYGD</sequence>
<proteinExistence type="inferred from homology"/>
<dbReference type="PANTHER" id="PTHR30061:SF50">
    <property type="entry name" value="MALTOSE_MALTODEXTRIN-BINDING PERIPLASMIC PROTEIN"/>
    <property type="match status" value="1"/>
</dbReference>
<comment type="similarity">
    <text evidence="1">Belongs to the bacterial solute-binding protein 1 family.</text>
</comment>
<dbReference type="SUPFAM" id="SSF53850">
    <property type="entry name" value="Periplasmic binding protein-like II"/>
    <property type="match status" value="1"/>
</dbReference>
<feature type="signal peptide" evidence="4">
    <location>
        <begin position="1"/>
        <end position="25"/>
    </location>
</feature>
<keyword evidence="2" id="KW-0813">Transport</keyword>
<reference evidence="6" key="1">
    <citation type="journal article" date="2019" name="Int. J. Syst. Evol. Microbiol.">
        <title>The Global Catalogue of Microorganisms (GCM) 10K type strain sequencing project: providing services to taxonomists for standard genome sequencing and annotation.</title>
        <authorList>
            <consortium name="The Broad Institute Genomics Platform"/>
            <consortium name="The Broad Institute Genome Sequencing Center for Infectious Disease"/>
            <person name="Wu L."/>
            <person name="Ma J."/>
        </authorList>
    </citation>
    <scope>NUCLEOTIDE SEQUENCE [LARGE SCALE GENOMIC DNA]</scope>
    <source>
        <strain evidence="6">CGMCC 1.13681</strain>
    </source>
</reference>